<dbReference type="SUPFAM" id="SSF55469">
    <property type="entry name" value="FMN-dependent nitroreductase-like"/>
    <property type="match status" value="1"/>
</dbReference>
<keyword evidence="2" id="KW-0560">Oxidoreductase</keyword>
<dbReference type="PANTHER" id="PTHR43673:SF10">
    <property type="entry name" value="NADH DEHYDROGENASE_NAD(P)H NITROREDUCTASE XCC3605-RELATED"/>
    <property type="match status" value="1"/>
</dbReference>
<evidence type="ECO:0000313" key="6">
    <source>
        <dbReference type="Proteomes" id="UP000287687"/>
    </source>
</evidence>
<evidence type="ECO:0000256" key="3">
    <source>
        <dbReference type="SAM" id="MobiDB-lite"/>
    </source>
</evidence>
<dbReference type="Pfam" id="PF00881">
    <property type="entry name" value="Nitroreductase"/>
    <property type="match status" value="1"/>
</dbReference>
<dbReference type="InterPro" id="IPR000415">
    <property type="entry name" value="Nitroreductase-like"/>
</dbReference>
<sequence>MTSSNFRQSEFPVDQLFLDRWSPRAFDNVALPESDLLTILDAAHWAPSSFNHQPWRFVYALREAPHWDEFLGLLIEFNQSWVKTAGALLFIVSRTQSGEIGSAEQKAIYSHSFDAGAAWGSLALQAQILGYQAHGMTGIHFDKAYQALQVSQDDFRIEAAVAIGKIGDLNQLPEGLRERETPSPRKPLSDVAFNGKFVSK</sequence>
<dbReference type="InterPro" id="IPR029479">
    <property type="entry name" value="Nitroreductase"/>
</dbReference>
<organism evidence="5 6">
    <name type="scientific">Neorhizobium lilium</name>
    <dbReference type="NCBI Taxonomy" id="2503024"/>
    <lineage>
        <taxon>Bacteria</taxon>
        <taxon>Pseudomonadati</taxon>
        <taxon>Pseudomonadota</taxon>
        <taxon>Alphaproteobacteria</taxon>
        <taxon>Hyphomicrobiales</taxon>
        <taxon>Rhizobiaceae</taxon>
        <taxon>Rhizobium/Agrobacterium group</taxon>
        <taxon>Neorhizobium</taxon>
    </lineage>
</organism>
<dbReference type="CDD" id="cd02138">
    <property type="entry name" value="TdsD-like"/>
    <property type="match status" value="1"/>
</dbReference>
<evidence type="ECO:0000259" key="4">
    <source>
        <dbReference type="Pfam" id="PF00881"/>
    </source>
</evidence>
<comment type="caution">
    <text evidence="5">The sequence shown here is derived from an EMBL/GenBank/DDBJ whole genome shotgun (WGS) entry which is preliminary data.</text>
</comment>
<keyword evidence="6" id="KW-1185">Reference proteome</keyword>
<dbReference type="PANTHER" id="PTHR43673">
    <property type="entry name" value="NAD(P)H NITROREDUCTASE YDGI-RELATED"/>
    <property type="match status" value="1"/>
</dbReference>
<dbReference type="AlphaFoldDB" id="A0A3S3RLW2"/>
<dbReference type="Proteomes" id="UP000287687">
    <property type="component" value="Unassembled WGS sequence"/>
</dbReference>
<proteinExistence type="inferred from homology"/>
<gene>
    <name evidence="5" type="ORF">EPK99_05370</name>
</gene>
<evidence type="ECO:0000256" key="2">
    <source>
        <dbReference type="ARBA" id="ARBA00023002"/>
    </source>
</evidence>
<reference evidence="5 6" key="1">
    <citation type="submission" date="2019-01" db="EMBL/GenBank/DDBJ databases">
        <title>The draft genome of Rhizobium sp. 24NR.</title>
        <authorList>
            <person name="Liu L."/>
            <person name="Liang L."/>
            <person name="Shi S."/>
            <person name="Xu L."/>
            <person name="Wang X."/>
            <person name="Li L."/>
            <person name="Zhang X."/>
        </authorList>
    </citation>
    <scope>NUCLEOTIDE SEQUENCE [LARGE SCALE GENOMIC DNA]</scope>
    <source>
        <strain evidence="5 6">24NR</strain>
    </source>
</reference>
<dbReference type="Gene3D" id="3.40.109.10">
    <property type="entry name" value="NADH Oxidase"/>
    <property type="match status" value="1"/>
</dbReference>
<dbReference type="GO" id="GO:0016491">
    <property type="term" value="F:oxidoreductase activity"/>
    <property type="evidence" value="ECO:0007669"/>
    <property type="project" value="UniProtKB-KW"/>
</dbReference>
<accession>A0A3S3RLW2</accession>
<name>A0A3S3RLW2_9HYPH</name>
<dbReference type="RefSeq" id="WP_128441781.1">
    <property type="nucleotide sequence ID" value="NZ_SBIP01000001.1"/>
</dbReference>
<feature type="domain" description="Nitroreductase" evidence="4">
    <location>
        <begin position="19"/>
        <end position="60"/>
    </location>
</feature>
<feature type="region of interest" description="Disordered" evidence="3">
    <location>
        <begin position="176"/>
        <end position="200"/>
    </location>
</feature>
<dbReference type="OrthoDB" id="9802510at2"/>
<protein>
    <submittedName>
        <fullName evidence="5">Nitroreductase</fullName>
    </submittedName>
</protein>
<evidence type="ECO:0000313" key="5">
    <source>
        <dbReference type="EMBL" id="RWX81688.1"/>
    </source>
</evidence>
<comment type="similarity">
    <text evidence="1">Belongs to the nitroreductase family.</text>
</comment>
<dbReference type="EMBL" id="SBIP01000001">
    <property type="protein sequence ID" value="RWX81688.1"/>
    <property type="molecule type" value="Genomic_DNA"/>
</dbReference>
<evidence type="ECO:0000256" key="1">
    <source>
        <dbReference type="ARBA" id="ARBA00007118"/>
    </source>
</evidence>